<dbReference type="EMBL" id="BMVC01000024">
    <property type="protein sequence ID" value="GHD16006.1"/>
    <property type="molecule type" value="Genomic_DNA"/>
</dbReference>
<evidence type="ECO:0000313" key="3">
    <source>
        <dbReference type="Proteomes" id="UP000638353"/>
    </source>
</evidence>
<organism evidence="2 3">
    <name type="scientific">Streptomyces finlayi</name>
    <dbReference type="NCBI Taxonomy" id="67296"/>
    <lineage>
        <taxon>Bacteria</taxon>
        <taxon>Bacillati</taxon>
        <taxon>Actinomycetota</taxon>
        <taxon>Actinomycetes</taxon>
        <taxon>Kitasatosporales</taxon>
        <taxon>Streptomycetaceae</taxon>
        <taxon>Streptomyces</taxon>
    </lineage>
</organism>
<dbReference type="RefSeq" id="WP_189828217.1">
    <property type="nucleotide sequence ID" value="NZ_BMVC01000024.1"/>
</dbReference>
<proteinExistence type="predicted"/>
<dbReference type="Proteomes" id="UP000638353">
    <property type="component" value="Unassembled WGS sequence"/>
</dbReference>
<gene>
    <name evidence="2" type="ORF">GCM10010334_76610</name>
</gene>
<reference evidence="2" key="1">
    <citation type="journal article" date="2014" name="Int. J. Syst. Evol. Microbiol.">
        <title>Complete genome sequence of Corynebacterium casei LMG S-19264T (=DSM 44701T), isolated from a smear-ripened cheese.</title>
        <authorList>
            <consortium name="US DOE Joint Genome Institute (JGI-PGF)"/>
            <person name="Walter F."/>
            <person name="Albersmeier A."/>
            <person name="Kalinowski J."/>
            <person name="Ruckert C."/>
        </authorList>
    </citation>
    <scope>NUCLEOTIDE SEQUENCE</scope>
    <source>
        <strain evidence="2">JCM 4637</strain>
    </source>
</reference>
<evidence type="ECO:0000256" key="1">
    <source>
        <dbReference type="SAM" id="MobiDB-lite"/>
    </source>
</evidence>
<accession>A0A919CEZ2</accession>
<dbReference type="AlphaFoldDB" id="A0A919CEZ2"/>
<feature type="compositionally biased region" description="Low complexity" evidence="1">
    <location>
        <begin position="71"/>
        <end position="80"/>
    </location>
</feature>
<feature type="region of interest" description="Disordered" evidence="1">
    <location>
        <begin position="42"/>
        <end position="80"/>
    </location>
</feature>
<sequence>MAKPAPKIIGVLSEPAPPTWWRAHRHQVLLAAGLLVGFYLGTQGPGGQAPVSPRPGHTTPGTPTPTPHTPRPQQTVDLFT</sequence>
<reference evidence="2" key="2">
    <citation type="submission" date="2020-09" db="EMBL/GenBank/DDBJ databases">
        <authorList>
            <person name="Sun Q."/>
            <person name="Ohkuma M."/>
        </authorList>
    </citation>
    <scope>NUCLEOTIDE SEQUENCE</scope>
    <source>
        <strain evidence="2">JCM 4637</strain>
    </source>
</reference>
<protein>
    <submittedName>
        <fullName evidence="2">Uncharacterized protein</fullName>
    </submittedName>
</protein>
<name>A0A919CEZ2_9ACTN</name>
<evidence type="ECO:0000313" key="2">
    <source>
        <dbReference type="EMBL" id="GHD16006.1"/>
    </source>
</evidence>
<comment type="caution">
    <text evidence="2">The sequence shown here is derived from an EMBL/GenBank/DDBJ whole genome shotgun (WGS) entry which is preliminary data.</text>
</comment>